<evidence type="ECO:0000313" key="2">
    <source>
        <dbReference type="EMBL" id="MFC7292895.1"/>
    </source>
</evidence>
<reference evidence="3" key="1">
    <citation type="journal article" date="2019" name="Int. J. Syst. Evol. Microbiol.">
        <title>The Global Catalogue of Microorganisms (GCM) 10K type strain sequencing project: providing services to taxonomists for standard genome sequencing and annotation.</title>
        <authorList>
            <consortium name="The Broad Institute Genomics Platform"/>
            <consortium name="The Broad Institute Genome Sequencing Center for Infectious Disease"/>
            <person name="Wu L."/>
            <person name="Ma J."/>
        </authorList>
    </citation>
    <scope>NUCLEOTIDE SEQUENCE [LARGE SCALE GENOMIC DNA]</scope>
    <source>
        <strain evidence="3">CCUG 51308</strain>
    </source>
</reference>
<dbReference type="SUPFAM" id="SSF52096">
    <property type="entry name" value="ClpP/crotonase"/>
    <property type="match status" value="1"/>
</dbReference>
<dbReference type="Proteomes" id="UP001596492">
    <property type="component" value="Unassembled WGS sequence"/>
</dbReference>
<evidence type="ECO:0000313" key="3">
    <source>
        <dbReference type="Proteomes" id="UP001596492"/>
    </source>
</evidence>
<evidence type="ECO:0000256" key="1">
    <source>
        <dbReference type="SAM" id="SignalP"/>
    </source>
</evidence>
<dbReference type="EMBL" id="JBHTBR010000009">
    <property type="protein sequence ID" value="MFC7292895.1"/>
    <property type="molecule type" value="Genomic_DNA"/>
</dbReference>
<dbReference type="RefSeq" id="WP_382168797.1">
    <property type="nucleotide sequence ID" value="NZ_JBHTBR010000009.1"/>
</dbReference>
<dbReference type="InterPro" id="IPR029045">
    <property type="entry name" value="ClpP/crotonase-like_dom_sf"/>
</dbReference>
<protein>
    <submittedName>
        <fullName evidence="2">Uncharacterized protein</fullName>
    </submittedName>
</protein>
<sequence>MIKLKIINAAILTVAACVFIISFASSEQPTTFKQSAQVTNILNKCSQRGVYYIDDIVCLNDSITEKTPHLIEPYLMRNRIVIINSSGGDATAAMQLAELFINFEVNVFFSERCWSSCFNYILPALKRAYLVKGTSLFGHGWLPYKMQNPAALFCKSLENDNRYQDCIDNINLAMKKQEKFFKKFDVSLKIRDDYMKHYLNHVKPELCRGPNRCDNRIYLNETNSYGYLPEHVWISAGETVENQDICAGVGVFVAKMAQTCLIVD</sequence>
<dbReference type="PROSITE" id="PS51257">
    <property type="entry name" value="PROKAR_LIPOPROTEIN"/>
    <property type="match status" value="1"/>
</dbReference>
<keyword evidence="3" id="KW-1185">Reference proteome</keyword>
<comment type="caution">
    <text evidence="2">The sequence shown here is derived from an EMBL/GenBank/DDBJ whole genome shotgun (WGS) entry which is preliminary data.</text>
</comment>
<feature type="chain" id="PRO_5046007481" evidence="1">
    <location>
        <begin position="25"/>
        <end position="264"/>
    </location>
</feature>
<keyword evidence="1" id="KW-0732">Signal</keyword>
<feature type="signal peptide" evidence="1">
    <location>
        <begin position="1"/>
        <end position="24"/>
    </location>
</feature>
<proteinExistence type="predicted"/>
<organism evidence="2 3">
    <name type="scientific">Hirschia litorea</name>
    <dbReference type="NCBI Taxonomy" id="1199156"/>
    <lineage>
        <taxon>Bacteria</taxon>
        <taxon>Pseudomonadati</taxon>
        <taxon>Pseudomonadota</taxon>
        <taxon>Alphaproteobacteria</taxon>
        <taxon>Hyphomonadales</taxon>
        <taxon>Hyphomonadaceae</taxon>
        <taxon>Hirschia</taxon>
    </lineage>
</organism>
<accession>A0ABW2IPW8</accession>
<name>A0ABW2IPW8_9PROT</name>
<gene>
    <name evidence="2" type="ORF">ACFQS8_14825</name>
</gene>